<dbReference type="InterPro" id="IPR042099">
    <property type="entry name" value="ANL_N_sf"/>
</dbReference>
<feature type="region of interest" description="Disordered" evidence="2">
    <location>
        <begin position="537"/>
        <end position="568"/>
    </location>
</feature>
<evidence type="ECO:0000256" key="2">
    <source>
        <dbReference type="SAM" id="MobiDB-lite"/>
    </source>
</evidence>
<dbReference type="PANTHER" id="PTHR43201:SF8">
    <property type="entry name" value="ACYL-COA SYNTHETASE FAMILY MEMBER 3"/>
    <property type="match status" value="1"/>
</dbReference>
<proteinExistence type="inferred from homology"/>
<evidence type="ECO:0000313" key="4">
    <source>
        <dbReference type="EMBL" id="CAE0757153.1"/>
    </source>
</evidence>
<feature type="compositionally biased region" description="Gly residues" evidence="2">
    <location>
        <begin position="1158"/>
        <end position="1171"/>
    </location>
</feature>
<comment type="similarity">
    <text evidence="1">Belongs to the ATP-dependent AMP-binding enzyme family.</text>
</comment>
<evidence type="ECO:0000313" key="5">
    <source>
        <dbReference type="EMBL" id="CAE0757154.1"/>
    </source>
</evidence>
<dbReference type="GO" id="GO:0006631">
    <property type="term" value="P:fatty acid metabolic process"/>
    <property type="evidence" value="ECO:0007669"/>
    <property type="project" value="TreeGrafter"/>
</dbReference>
<feature type="compositionally biased region" description="Gly residues" evidence="2">
    <location>
        <begin position="1240"/>
        <end position="1264"/>
    </location>
</feature>
<feature type="compositionally biased region" description="Basic and acidic residues" evidence="2">
    <location>
        <begin position="1172"/>
        <end position="1184"/>
    </location>
</feature>
<dbReference type="SUPFAM" id="SSF56801">
    <property type="entry name" value="Acetyl-CoA synthetase-like"/>
    <property type="match status" value="1"/>
</dbReference>
<dbReference type="Gene3D" id="3.40.50.12780">
    <property type="entry name" value="N-terminal domain of ligase-like"/>
    <property type="match status" value="1"/>
</dbReference>
<feature type="domain" description="AMP-dependent synthetase/ligase" evidence="3">
    <location>
        <begin position="31"/>
        <end position="387"/>
    </location>
</feature>
<dbReference type="PANTHER" id="PTHR43201">
    <property type="entry name" value="ACYL-COA SYNTHETASE"/>
    <property type="match status" value="1"/>
</dbReference>
<dbReference type="EMBL" id="HBIZ01015748">
    <property type="protein sequence ID" value="CAE0757153.1"/>
    <property type="molecule type" value="Transcribed_RNA"/>
</dbReference>
<feature type="region of interest" description="Disordered" evidence="2">
    <location>
        <begin position="1337"/>
        <end position="1387"/>
    </location>
</feature>
<dbReference type="GO" id="GO:0031956">
    <property type="term" value="F:medium-chain fatty acid-CoA ligase activity"/>
    <property type="evidence" value="ECO:0007669"/>
    <property type="project" value="TreeGrafter"/>
</dbReference>
<sequence length="1411" mass="146829">MSTVPELLHSRSSSLGSKPFLQAWRPDDGVTITLSFHEFYCRVNAAAAALHVSGVREACCVGLLARPTVQYFVYAYAVMSLGGVAVNLNWRQPLEGLLAMTQLANCTQLVASAAYEEEARAVASAAGSLSLLWLSAPERRAIGKDEVLLPMLGGASVQAAAMRTPPPPPPSLSFDSVAVVMFTSGSTAAPKGVSLTHGGLLWSCARKLEMDPAPYQAPDAGTLSFLPNFHVIGFTNNFMFNLYAGIRCAVLHDGDLPGLMPTLTPQLLLSACLDLRPTVLDTVPWIVEQMLGLLEAGDGTAACLPRLHAILAGGAALNEERLGPLLRKHNVTLWPHYGQTELGGAALLGGLRGSLSAMRPPPDVGVELIDDNGEPNDEQGELVLLGFQSATARYLPGSSGRKLTPSGCTTAQRFHTSDIFRRVRAVDGTDASGTRNGFIWLEHVCRQDDLLLHSSGEMTNPLPIEAAVMARCAQHLAAVCVVGKGLPRAAMVAELALGADFKSARASLASALKVVNGTVPSYSRVGANSVVWLTPNAANGANGSHRSEDEALTSSEMEEPLPRSAKGNVMRSAVEKRFAARLNALFDTAAEVSPKRAISRAVGQHGSWFGCTDALADVDDEKMVVSRARGRGDVVLGVDDDDDEEEEEDSISLTRSARRNASRLTTSPASAAAVMRDYMYFFAMLQVLLHHNEALWGGGPLCAVNRDCSPGVALVHDVLYPVALPAFLLVAGLRDAHAPTISVSSLVRQLAALIGLGAVFFYLVPPLSKKLWSLVLSCECARWGDDGGACAKHAEMRASGMLIHVHTYQWFFFTLAAYKIVSAGARLAGLPRVAVGLAALAVHFGCWGECPWPLMRNPLNYRAETNAAEALERTFALPVFAKLTPLWPIYALFPLLLPADFPATLPMQARLARHGLPPSSVRLLWIAVFCTTAYMQISSAQDDYLNLKADVSPMMISYGCKEQYFRPFQAAGCTGGRPQWSFSAFVRDGAHLLLTFAMTAGFGASMPAVPSALSNAGANTLFCYLLHVPLTPLVQSPAAQVVLDLASDGKRTNARALALLLYAVVVQLLLSRKLTLPSPMRVLRALPWPWHDTLSPRQRSAALAATSLTLVLLLLPHSVGIIPSMGALDPVPSSAPKFEPKFEPKPADQAVPAVGVGGRGIGGRASGGGAAGREHPSRRKEAGSRRGGGHHMGRGARGAHLAVGVSGDNAGAVEGKAAKKGSGGGGGAGGQEGVGDELVLGGGRGGGAGGGKTKGGRGSKGPGRTGMKFDGKGDGIGQQGPPSAAATSASAAPRGLEKGQGVEAPIVDGLGKSSGKRGGGEGAAVRAAARAAAAAAATDGGPAAALGVGPGRGGRGHGANDHGTRGVHGGHGGRGGHGRGGRGGHGVLAASALVGKKLSLRTQGVGVHASD</sequence>
<organism evidence="4">
    <name type="scientific">Chrysotila carterae</name>
    <name type="common">Marine alga</name>
    <name type="synonym">Syracosphaera carterae</name>
    <dbReference type="NCBI Taxonomy" id="13221"/>
    <lineage>
        <taxon>Eukaryota</taxon>
        <taxon>Haptista</taxon>
        <taxon>Haptophyta</taxon>
        <taxon>Prymnesiophyceae</taxon>
        <taxon>Isochrysidales</taxon>
        <taxon>Isochrysidaceae</taxon>
        <taxon>Chrysotila</taxon>
    </lineage>
</organism>
<feature type="compositionally biased region" description="Gly residues" evidence="2">
    <location>
        <begin position="1221"/>
        <end position="1233"/>
    </location>
</feature>
<dbReference type="InterPro" id="IPR000873">
    <property type="entry name" value="AMP-dep_synth/lig_dom"/>
</dbReference>
<evidence type="ECO:0000259" key="3">
    <source>
        <dbReference type="Pfam" id="PF00501"/>
    </source>
</evidence>
<reference evidence="4" key="1">
    <citation type="submission" date="2021-01" db="EMBL/GenBank/DDBJ databases">
        <authorList>
            <person name="Corre E."/>
            <person name="Pelletier E."/>
            <person name="Niang G."/>
            <person name="Scheremetjew M."/>
            <person name="Finn R."/>
            <person name="Kale V."/>
            <person name="Holt S."/>
            <person name="Cochrane G."/>
            <person name="Meng A."/>
            <person name="Brown T."/>
            <person name="Cohen L."/>
        </authorList>
    </citation>
    <scope>NUCLEOTIDE SEQUENCE</scope>
    <source>
        <strain evidence="4">CCMP645</strain>
    </source>
</reference>
<dbReference type="Pfam" id="PF00501">
    <property type="entry name" value="AMP-binding"/>
    <property type="match status" value="1"/>
</dbReference>
<feature type="compositionally biased region" description="Gly residues" evidence="2">
    <location>
        <begin position="1348"/>
        <end position="1357"/>
    </location>
</feature>
<feature type="compositionally biased region" description="Low complexity" evidence="2">
    <location>
        <begin position="1337"/>
        <end position="1347"/>
    </location>
</feature>
<accession>A0A6S9TKU7</accession>
<dbReference type="Pfam" id="PF23562">
    <property type="entry name" value="AMP-binding_C_3"/>
    <property type="match status" value="1"/>
</dbReference>
<dbReference type="EMBL" id="HBIZ01015749">
    <property type="protein sequence ID" value="CAE0757154.1"/>
    <property type="molecule type" value="Transcribed_RNA"/>
</dbReference>
<gene>
    <name evidence="4" type="ORF">PCAR00345_LOCUS9747</name>
    <name evidence="5" type="ORF">PCAR00345_LOCUS9748</name>
</gene>
<feature type="compositionally biased region" description="Low complexity" evidence="2">
    <location>
        <begin position="1281"/>
        <end position="1293"/>
    </location>
</feature>
<name>A0A6S9TKU7_CHRCT</name>
<evidence type="ECO:0000256" key="1">
    <source>
        <dbReference type="ARBA" id="ARBA00006432"/>
    </source>
</evidence>
<protein>
    <recommendedName>
        <fullName evidence="3">AMP-dependent synthetase/ligase domain-containing protein</fullName>
    </recommendedName>
</protein>
<feature type="region of interest" description="Disordered" evidence="2">
    <location>
        <begin position="1216"/>
        <end position="1321"/>
    </location>
</feature>
<feature type="region of interest" description="Disordered" evidence="2">
    <location>
        <begin position="1158"/>
        <end position="1196"/>
    </location>
</feature>